<evidence type="ECO:0000313" key="2">
    <source>
        <dbReference type="EMBL" id="AGX88855.1"/>
    </source>
</evidence>
<dbReference type="Proteomes" id="UP000017119">
    <property type="component" value="Chromosome"/>
</dbReference>
<keyword evidence="1" id="KW-0175">Coiled coil</keyword>
<accession>U5NC45</accession>
<dbReference type="EMBL" id="CP006771">
    <property type="protein sequence ID" value="AGX88855.1"/>
    <property type="molecule type" value="Genomic_DNA"/>
</dbReference>
<organism evidence="2 3">
    <name type="scientific">Mycoplasma parvum str. Indiana</name>
    <dbReference type="NCBI Taxonomy" id="1403316"/>
    <lineage>
        <taxon>Bacteria</taxon>
        <taxon>Bacillati</taxon>
        <taxon>Mycoplasmatota</taxon>
        <taxon>Mollicutes</taxon>
        <taxon>Mycoplasmataceae</taxon>
        <taxon>Mycoplasma</taxon>
    </lineage>
</organism>
<name>U5NC45_9MOLU</name>
<proteinExistence type="predicted"/>
<dbReference type="OrthoDB" id="403799at2"/>
<sequence>MESILKSEKELSDLYKNNLETKNNLSKLLENINKYQEKHLELEATLNAIRNSINLLNSIYKAINNWSNFFDSLYKIVETETNKTFRGGQQESNNNNLKGNWAKEKLQNFKQNIMKENSKAINKLLQINYLSEEFLKKEFRIVNFINDIKLKMRIFERFFSSLKLESRILEMEINEIIKKLNELQKQLTTTYKKLQNLKDKVPIFQNYEGILKNNICQNIEMYKQENKQKVSCIENIK</sequence>
<dbReference type="AlphaFoldDB" id="U5NC45"/>
<evidence type="ECO:0000256" key="1">
    <source>
        <dbReference type="SAM" id="Coils"/>
    </source>
</evidence>
<feature type="coiled-coil region" evidence="1">
    <location>
        <begin position="166"/>
        <end position="200"/>
    </location>
</feature>
<keyword evidence="3" id="KW-1185">Reference proteome</keyword>
<protein>
    <submittedName>
        <fullName evidence="2">Uncharacterized protein</fullName>
    </submittedName>
</protein>
<reference evidence="2 3" key="1">
    <citation type="journal article" date="2013" name="Genome Announc.">
        <title>Genome Sequence of Mycoplasma parvum (Formerly Eperythrozoon parvum), a Diminutive Hemoplasma of the Pig.</title>
        <authorList>
            <person name="do Nascimento N.C."/>
            <person name="Dos Santos A.P."/>
            <person name="Chu Y."/>
            <person name="Guimaraes A.M."/>
            <person name="Pagliaro A."/>
            <person name="Messick J.B."/>
        </authorList>
    </citation>
    <scope>NUCLEOTIDE SEQUENCE [LARGE SCALE GENOMIC DNA]</scope>
    <source>
        <strain evidence="2 3">Indiana</strain>
    </source>
</reference>
<dbReference type="KEGG" id="mpv:PRV_00400"/>
<dbReference type="HOGENOM" id="CLU_1169638_0_0_14"/>
<evidence type="ECO:0000313" key="3">
    <source>
        <dbReference type="Proteomes" id="UP000017119"/>
    </source>
</evidence>
<gene>
    <name evidence="2" type="ORF">PRV_00400</name>
</gene>
<feature type="coiled-coil region" evidence="1">
    <location>
        <begin position="11"/>
        <end position="52"/>
    </location>
</feature>
<dbReference type="PATRIC" id="fig|1403316.3.peg.64"/>
<dbReference type="STRING" id="1403316.PRV_00400"/>
<dbReference type="RefSeq" id="WP_022768877.1">
    <property type="nucleotide sequence ID" value="NC_022575.1"/>
</dbReference>